<organism evidence="1 2">
    <name type="scientific">Rickettsia canadensis (strain McKiel)</name>
    <dbReference type="NCBI Taxonomy" id="293613"/>
    <lineage>
        <taxon>Bacteria</taxon>
        <taxon>Pseudomonadati</taxon>
        <taxon>Pseudomonadota</taxon>
        <taxon>Alphaproteobacteria</taxon>
        <taxon>Rickettsiales</taxon>
        <taxon>Rickettsiaceae</taxon>
        <taxon>Rickettsieae</taxon>
        <taxon>Rickettsia</taxon>
        <taxon>belli group</taxon>
    </lineage>
</organism>
<dbReference type="KEGG" id="rcm:A1E_02215"/>
<dbReference type="STRING" id="293613.A1E_02215"/>
<gene>
    <name evidence="1" type="ordered locus">A1E_02215</name>
</gene>
<dbReference type="HOGENOM" id="CLU_437976_0_0_5"/>
<dbReference type="Gene3D" id="1.20.120.20">
    <property type="entry name" value="Apolipoprotein"/>
    <property type="match status" value="1"/>
</dbReference>
<name>A8EYF5_RICCK</name>
<dbReference type="EMBL" id="CP000409">
    <property type="protein sequence ID" value="ABV73388.1"/>
    <property type="molecule type" value="Genomic_DNA"/>
</dbReference>
<dbReference type="eggNOG" id="COG5412">
    <property type="taxonomic scope" value="Bacteria"/>
</dbReference>
<dbReference type="AlphaFoldDB" id="A8EYF5"/>
<dbReference type="Proteomes" id="UP000007056">
    <property type="component" value="Chromosome"/>
</dbReference>
<dbReference type="SUPFAM" id="SSF58113">
    <property type="entry name" value="Apolipoprotein A-I"/>
    <property type="match status" value="1"/>
</dbReference>
<evidence type="ECO:0000313" key="2">
    <source>
        <dbReference type="Proteomes" id="UP000007056"/>
    </source>
</evidence>
<protein>
    <submittedName>
        <fullName evidence="1">Uncharacterized protein</fullName>
    </submittedName>
</protein>
<accession>A8EYF5</accession>
<sequence length="526" mass="60671">MVIMSIFNKLQNLITPNIASKPASYPANSEFYFITFPKKTTDKEQNAENTEFLVVLDNTIKQYDKESVRCNKKIIEAQAKYPVLSSKIDSQEAVKIVYDFGVNSFSEVKKTIDTKYKTIKESIKPTVNKVYDFGVNSFSEVKKTIDTKYKTIKESIKPTVNKVYDFGVNSFSEVKKTIDTKYKTIKESIKPTVNKVYDFGVNSFSEVKKTIDTKYKTIKESIKPTVNKVYDFGVNSFSEVKKTIDTKYKTIKESIKPTVDKVYDFGVNSFSEVKKTVDTKYKTIKESIKPTVDKVYDFWFKFKFNLSFQKVSNNDQVEEILNTPENELDEIFEKMTYEKLAELINNIANEQAQKLVNYIMPCHFEKLMQFIPLDTLNMYIDQTLSLDELVEQKLKKLSNDDITDEQLENIIILVGEEKLVEKLDIIPNENLVRIMSNISNNKLATIIYHASDESLVRIIDIINSDNHHLSESLVGEIITLIHDKTCVKQEVEPYNVNYNMKLSGALSDSNNNYGFSFNLEDEIIEL</sequence>
<reference evidence="2" key="1">
    <citation type="submission" date="2007-09" db="EMBL/GenBank/DDBJ databases">
        <title>Complete genome sequence of Rickettsia canadensis.</title>
        <authorList>
            <person name="Madan A."/>
            <person name="Fahey J."/>
            <person name="Helton E."/>
            <person name="Ketteman M."/>
            <person name="Madan A."/>
            <person name="Rodrigues S."/>
            <person name="Sanchez A."/>
            <person name="Whiting M."/>
            <person name="Dasch G."/>
            <person name="Eremeeva M."/>
        </authorList>
    </citation>
    <scope>NUCLEOTIDE SEQUENCE [LARGE SCALE GENOMIC DNA]</scope>
    <source>
        <strain evidence="2">McKiel</strain>
    </source>
</reference>
<evidence type="ECO:0000313" key="1">
    <source>
        <dbReference type="EMBL" id="ABV73388.1"/>
    </source>
</evidence>
<dbReference type="RefSeq" id="WP_012148586.1">
    <property type="nucleotide sequence ID" value="NC_009879.1"/>
</dbReference>
<proteinExistence type="predicted"/>